<evidence type="ECO:0000313" key="2">
    <source>
        <dbReference type="EMBL" id="KQK17806.2"/>
    </source>
</evidence>
<sequence>MEKANWNAEYTRIFCEICKEETEANNRPLGCLDRKGYKNLEEKFFKQSGQKLVKKQLKNKWDLLKKEYTEFMVLKNAASGLGWNDAMSTIVADDDWWNNHLQKYPKHAKWRTRGPANLKEMDVTFDKAHVTGATASIPGEFMAEVLKLMVECGAAEGTSLFHTATKIVMKPEYRELFMLIHTKEGRLNWLEREHADMTKTLYHFH</sequence>
<dbReference type="Pfam" id="PF12776">
    <property type="entry name" value="Myb_DNA-bind_3"/>
    <property type="match status" value="1"/>
</dbReference>
<accession>A0A0Q3NKC1</accession>
<reference evidence="2 3" key="1">
    <citation type="journal article" date="2010" name="Nature">
        <title>Genome sequencing and analysis of the model grass Brachypodium distachyon.</title>
        <authorList>
            <consortium name="International Brachypodium Initiative"/>
        </authorList>
    </citation>
    <scope>NUCLEOTIDE SEQUENCE [LARGE SCALE GENOMIC DNA]</scope>
    <source>
        <strain evidence="2 3">Bd21</strain>
    </source>
</reference>
<reference evidence="3" key="3">
    <citation type="submission" date="2018-08" db="UniProtKB">
        <authorList>
            <consortium name="EnsemblPlants"/>
        </authorList>
    </citation>
    <scope>IDENTIFICATION</scope>
    <source>
        <strain evidence="3">cv. Bd21</strain>
    </source>
</reference>
<dbReference type="STRING" id="15368.A0A0Q3NKC1"/>
<keyword evidence="4" id="KW-1185">Reference proteome</keyword>
<dbReference type="InParanoid" id="A0A0Q3NKC1"/>
<dbReference type="PANTHER" id="PTHR47069:SF13">
    <property type="entry name" value="MYB_SANT-LIKE DOMAIN-CONTAINING PROTEIN"/>
    <property type="match status" value="1"/>
</dbReference>
<reference evidence="2" key="2">
    <citation type="submission" date="2017-06" db="EMBL/GenBank/DDBJ databases">
        <title>WGS assembly of Brachypodium distachyon.</title>
        <authorList>
            <consortium name="The International Brachypodium Initiative"/>
            <person name="Lucas S."/>
            <person name="Harmon-Smith M."/>
            <person name="Lail K."/>
            <person name="Tice H."/>
            <person name="Grimwood J."/>
            <person name="Bruce D."/>
            <person name="Barry K."/>
            <person name="Shu S."/>
            <person name="Lindquist E."/>
            <person name="Wang M."/>
            <person name="Pitluck S."/>
            <person name="Vogel J.P."/>
            <person name="Garvin D.F."/>
            <person name="Mockler T.C."/>
            <person name="Schmutz J."/>
            <person name="Rokhsar D."/>
            <person name="Bevan M.W."/>
        </authorList>
    </citation>
    <scope>NUCLEOTIDE SEQUENCE</scope>
    <source>
        <strain evidence="2">Bd21</strain>
    </source>
</reference>
<proteinExistence type="predicted"/>
<dbReference type="EnsemblPlants" id="KQK17806">
    <property type="protein sequence ID" value="KQK17806"/>
    <property type="gene ID" value="BRADI_1g36855v3"/>
</dbReference>
<dbReference type="Proteomes" id="UP000008810">
    <property type="component" value="Chromosome 1"/>
</dbReference>
<evidence type="ECO:0000259" key="1">
    <source>
        <dbReference type="Pfam" id="PF12776"/>
    </source>
</evidence>
<evidence type="ECO:0000313" key="4">
    <source>
        <dbReference type="Proteomes" id="UP000008810"/>
    </source>
</evidence>
<dbReference type="AlphaFoldDB" id="A0A0Q3NKC1"/>
<name>A0A0Q3NKC1_BRADI</name>
<protein>
    <recommendedName>
        <fullName evidence="1">Myb/SANT-like domain-containing protein</fullName>
    </recommendedName>
</protein>
<gene>
    <name evidence="2" type="ORF">BRADI_1g36855v3</name>
</gene>
<dbReference type="Gramene" id="KQK17806">
    <property type="protein sequence ID" value="KQK17806"/>
    <property type="gene ID" value="BRADI_1g36855v3"/>
</dbReference>
<dbReference type="EMBL" id="CM000880">
    <property type="protein sequence ID" value="KQK17806.2"/>
    <property type="molecule type" value="Genomic_DNA"/>
</dbReference>
<dbReference type="OrthoDB" id="662172at2759"/>
<evidence type="ECO:0000313" key="3">
    <source>
        <dbReference type="EnsemblPlants" id="KQK17806"/>
    </source>
</evidence>
<dbReference type="InterPro" id="IPR024752">
    <property type="entry name" value="Myb/SANT-like_dom"/>
</dbReference>
<dbReference type="PANTHER" id="PTHR47069">
    <property type="match status" value="1"/>
</dbReference>
<feature type="domain" description="Myb/SANT-like" evidence="1">
    <location>
        <begin position="5"/>
        <end position="100"/>
    </location>
</feature>
<organism evidence="2">
    <name type="scientific">Brachypodium distachyon</name>
    <name type="common">Purple false brome</name>
    <name type="synonym">Trachynia distachya</name>
    <dbReference type="NCBI Taxonomy" id="15368"/>
    <lineage>
        <taxon>Eukaryota</taxon>
        <taxon>Viridiplantae</taxon>
        <taxon>Streptophyta</taxon>
        <taxon>Embryophyta</taxon>
        <taxon>Tracheophyta</taxon>
        <taxon>Spermatophyta</taxon>
        <taxon>Magnoliopsida</taxon>
        <taxon>Liliopsida</taxon>
        <taxon>Poales</taxon>
        <taxon>Poaceae</taxon>
        <taxon>BOP clade</taxon>
        <taxon>Pooideae</taxon>
        <taxon>Stipodae</taxon>
        <taxon>Brachypodieae</taxon>
        <taxon>Brachypodium</taxon>
    </lineage>
</organism>